<feature type="transmembrane region" description="Helical" evidence="1">
    <location>
        <begin position="64"/>
        <end position="85"/>
    </location>
</feature>
<evidence type="ECO:0000313" key="3">
    <source>
        <dbReference type="EMBL" id="HIP84919.1"/>
    </source>
</evidence>
<dbReference type="Pfam" id="PF00892">
    <property type="entry name" value="EamA"/>
    <property type="match status" value="1"/>
</dbReference>
<reference evidence="4" key="1">
    <citation type="journal article" date="2020" name="ISME J.">
        <title>Gammaproteobacteria mediating utilization of methyl-, sulfur- and petroleum organic compounds in deep ocean hydrothermal plumes.</title>
        <authorList>
            <person name="Zhou Z."/>
            <person name="Liu Y."/>
            <person name="Pan J."/>
            <person name="Cron B.R."/>
            <person name="Toner B.M."/>
            <person name="Anantharaman K."/>
            <person name="Breier J.A."/>
            <person name="Dick G.J."/>
            <person name="Li M."/>
        </authorList>
    </citation>
    <scope>NUCLEOTIDE SEQUENCE</scope>
    <source>
        <strain evidence="3">SZUA-1453</strain>
        <strain evidence="4">SZUA-1471</strain>
    </source>
</reference>
<protein>
    <submittedName>
        <fullName evidence="4">EamA family transporter</fullName>
    </submittedName>
</protein>
<keyword evidence="1" id="KW-0472">Membrane</keyword>
<dbReference type="GO" id="GO:0016020">
    <property type="term" value="C:membrane"/>
    <property type="evidence" value="ECO:0007669"/>
    <property type="project" value="InterPro"/>
</dbReference>
<name>A0A832ZKL5_9EURY</name>
<feature type="transmembrane region" description="Helical" evidence="1">
    <location>
        <begin position="97"/>
        <end position="115"/>
    </location>
</feature>
<dbReference type="SUPFAM" id="SSF103481">
    <property type="entry name" value="Multidrug resistance efflux transporter EmrE"/>
    <property type="match status" value="1"/>
</dbReference>
<gene>
    <name evidence="3" type="ORF">EYH15_05460</name>
    <name evidence="4" type="ORF">EYH21_02565</name>
</gene>
<evidence type="ECO:0000313" key="5">
    <source>
        <dbReference type="Proteomes" id="UP000618343"/>
    </source>
</evidence>
<feature type="domain" description="EamA" evidence="2">
    <location>
        <begin position="1"/>
        <end position="139"/>
    </location>
</feature>
<feature type="transmembrane region" description="Helical" evidence="1">
    <location>
        <begin position="32"/>
        <end position="52"/>
    </location>
</feature>
<accession>A0A832ZKL5</accession>
<proteinExistence type="predicted"/>
<keyword evidence="1" id="KW-1133">Transmembrane helix</keyword>
<comment type="caution">
    <text evidence="4">The sequence shown here is derived from an EMBL/GenBank/DDBJ whole genome shotgun (WGS) entry which is preliminary data.</text>
</comment>
<dbReference type="InterPro" id="IPR037185">
    <property type="entry name" value="EmrE-like"/>
</dbReference>
<evidence type="ECO:0000256" key="1">
    <source>
        <dbReference type="SAM" id="Phobius"/>
    </source>
</evidence>
<dbReference type="Proteomes" id="UP000618343">
    <property type="component" value="Unassembled WGS sequence"/>
</dbReference>
<dbReference type="Proteomes" id="UP000643554">
    <property type="component" value="Unassembled WGS sequence"/>
</dbReference>
<dbReference type="AlphaFoldDB" id="A0A832ZKL5"/>
<organism evidence="4 5">
    <name type="scientific">Methanothermococcus okinawensis</name>
    <dbReference type="NCBI Taxonomy" id="155863"/>
    <lineage>
        <taxon>Archaea</taxon>
        <taxon>Methanobacteriati</taxon>
        <taxon>Methanobacteriota</taxon>
        <taxon>Methanomada group</taxon>
        <taxon>Methanococci</taxon>
        <taxon>Methanococcales</taxon>
        <taxon>Methanococcaceae</taxon>
        <taxon>Methanothermococcus</taxon>
    </lineage>
</organism>
<evidence type="ECO:0000259" key="2">
    <source>
        <dbReference type="Pfam" id="PF00892"/>
    </source>
</evidence>
<dbReference type="InterPro" id="IPR000620">
    <property type="entry name" value="EamA_dom"/>
</dbReference>
<sequence>MKGEVLALIIAVMWGIFPIIEKKALNYIDPSTALFLIVSMNFLVISSLYILLGKISIESLKSLPLKPVLFLAVVSLGSVLSTYLYYKALKLSSPSKIVLITSIYPFFTIIANSVITRELPSIKILLGALFIFLGIYLVMDYL</sequence>
<dbReference type="EMBL" id="DQUO01000025">
    <property type="protein sequence ID" value="HIP91166.1"/>
    <property type="molecule type" value="Genomic_DNA"/>
</dbReference>
<feature type="transmembrane region" description="Helical" evidence="1">
    <location>
        <begin position="122"/>
        <end position="139"/>
    </location>
</feature>
<dbReference type="EMBL" id="DQUI01000087">
    <property type="protein sequence ID" value="HIP84919.1"/>
    <property type="molecule type" value="Genomic_DNA"/>
</dbReference>
<feature type="transmembrane region" description="Helical" evidence="1">
    <location>
        <begin position="5"/>
        <end position="20"/>
    </location>
</feature>
<keyword evidence="1" id="KW-0812">Transmembrane</keyword>
<evidence type="ECO:0000313" key="4">
    <source>
        <dbReference type="EMBL" id="HIP91166.1"/>
    </source>
</evidence>